<feature type="signal peptide" evidence="12">
    <location>
        <begin position="1"/>
        <end position="22"/>
    </location>
</feature>
<dbReference type="InterPro" id="IPR002213">
    <property type="entry name" value="UDP_glucos_trans"/>
</dbReference>
<evidence type="ECO:0000256" key="11">
    <source>
        <dbReference type="RuleBase" id="RU003718"/>
    </source>
</evidence>
<comment type="subcellular location">
    <subcellularLocation>
        <location evidence="10">Endomembrane system</location>
        <topology evidence="10">Single-pass type I membrane protein</topology>
    </subcellularLocation>
    <subcellularLocation>
        <location evidence="1">Endoplasmic reticulum</location>
    </subcellularLocation>
    <subcellularLocation>
        <location evidence="12">Membrane</location>
        <topology evidence="12">Single-pass membrane protein</topology>
    </subcellularLocation>
</comment>
<dbReference type="PROSITE" id="PS00375">
    <property type="entry name" value="UDPGT"/>
    <property type="match status" value="1"/>
</dbReference>
<keyword evidence="5 12" id="KW-0812">Transmembrane</keyword>
<protein>
    <recommendedName>
        <fullName evidence="12">UDP-glucuronosyltransferase</fullName>
        <ecNumber evidence="12">2.4.1.17</ecNumber>
    </recommendedName>
</protein>
<dbReference type="Pfam" id="PF00201">
    <property type="entry name" value="UDPGT"/>
    <property type="match status" value="1"/>
</dbReference>
<dbReference type="EMBL" id="MF471448">
    <property type="protein sequence ID" value="ATN96054.1"/>
    <property type="molecule type" value="mRNA"/>
</dbReference>
<evidence type="ECO:0000256" key="2">
    <source>
        <dbReference type="ARBA" id="ARBA00009995"/>
    </source>
</evidence>
<dbReference type="CDD" id="cd03784">
    <property type="entry name" value="GT1_Gtf-like"/>
    <property type="match status" value="1"/>
</dbReference>
<dbReference type="GO" id="GO:0005783">
    <property type="term" value="C:endoplasmic reticulum"/>
    <property type="evidence" value="ECO:0007669"/>
    <property type="project" value="UniProtKB-SubCell"/>
</dbReference>
<reference evidence="13" key="1">
    <citation type="submission" date="2017-07" db="EMBL/GenBank/DDBJ databases">
        <authorList>
            <person name="Sun Z.S."/>
            <person name="Albrecht U."/>
            <person name="Echele G."/>
            <person name="Lee C.C."/>
        </authorList>
    </citation>
    <scope>NUCLEOTIDE SEQUENCE</scope>
</reference>
<keyword evidence="6" id="KW-0256">Endoplasmic reticulum</keyword>
<dbReference type="Gene3D" id="3.40.50.2000">
    <property type="entry name" value="Glycogen Phosphorylase B"/>
    <property type="match status" value="2"/>
</dbReference>
<dbReference type="PANTHER" id="PTHR48043:SF159">
    <property type="entry name" value="EG:EG0003.4 PROTEIN-RELATED"/>
    <property type="match status" value="1"/>
</dbReference>
<dbReference type="GO" id="GO:0015020">
    <property type="term" value="F:glucuronosyltransferase activity"/>
    <property type="evidence" value="ECO:0007669"/>
    <property type="project" value="UniProtKB-EC"/>
</dbReference>
<keyword evidence="3 11" id="KW-0328">Glycosyltransferase</keyword>
<evidence type="ECO:0000256" key="4">
    <source>
        <dbReference type="ARBA" id="ARBA00022679"/>
    </source>
</evidence>
<keyword evidence="12" id="KW-0732">Signal</keyword>
<evidence type="ECO:0000256" key="7">
    <source>
        <dbReference type="ARBA" id="ARBA00022989"/>
    </source>
</evidence>
<accession>A0A2D1GSK0</accession>
<dbReference type="OrthoDB" id="5835829at2759"/>
<evidence type="ECO:0000256" key="10">
    <source>
        <dbReference type="ARBA" id="ARBA00046288"/>
    </source>
</evidence>
<comment type="similarity">
    <text evidence="2 11">Belongs to the UDP-glycosyltransferase family.</text>
</comment>
<evidence type="ECO:0000256" key="1">
    <source>
        <dbReference type="ARBA" id="ARBA00004240"/>
    </source>
</evidence>
<dbReference type="InterPro" id="IPR035595">
    <property type="entry name" value="UDP_glycos_trans_CS"/>
</dbReference>
<comment type="catalytic activity">
    <reaction evidence="12">
        <text>glucuronate acceptor + UDP-alpha-D-glucuronate = acceptor beta-D-glucuronoside + UDP + H(+)</text>
        <dbReference type="Rhea" id="RHEA:21032"/>
        <dbReference type="ChEBI" id="CHEBI:15378"/>
        <dbReference type="ChEBI" id="CHEBI:58052"/>
        <dbReference type="ChEBI" id="CHEBI:58223"/>
        <dbReference type="ChEBI" id="CHEBI:132367"/>
        <dbReference type="ChEBI" id="CHEBI:132368"/>
        <dbReference type="EC" id="2.4.1.17"/>
    </reaction>
</comment>
<name>A0A2D1GSK0_MYZPE</name>
<evidence type="ECO:0000256" key="8">
    <source>
        <dbReference type="ARBA" id="ARBA00023136"/>
    </source>
</evidence>
<evidence type="ECO:0000313" key="13">
    <source>
        <dbReference type="EMBL" id="ATN96054.1"/>
    </source>
</evidence>
<dbReference type="PANTHER" id="PTHR48043">
    <property type="entry name" value="EG:EG0003.4 PROTEIN-RELATED"/>
    <property type="match status" value="1"/>
</dbReference>
<dbReference type="EC" id="2.4.1.17" evidence="12"/>
<organism evidence="13">
    <name type="scientific">Myzus persicae</name>
    <name type="common">Green peach aphid</name>
    <name type="synonym">Aphis persicae</name>
    <dbReference type="NCBI Taxonomy" id="13164"/>
    <lineage>
        <taxon>Eukaryota</taxon>
        <taxon>Metazoa</taxon>
        <taxon>Ecdysozoa</taxon>
        <taxon>Arthropoda</taxon>
        <taxon>Hexapoda</taxon>
        <taxon>Insecta</taxon>
        <taxon>Pterygota</taxon>
        <taxon>Neoptera</taxon>
        <taxon>Paraneoptera</taxon>
        <taxon>Hemiptera</taxon>
        <taxon>Sternorrhyncha</taxon>
        <taxon>Aphidomorpha</taxon>
        <taxon>Aphidoidea</taxon>
        <taxon>Aphididae</taxon>
        <taxon>Macrosiphini</taxon>
        <taxon>Myzus</taxon>
    </lineage>
</organism>
<feature type="chain" id="PRO_5013429643" description="UDP-glucuronosyltransferase" evidence="12">
    <location>
        <begin position="23"/>
        <end position="502"/>
    </location>
</feature>
<keyword evidence="9" id="KW-0325">Glycoprotein</keyword>
<sequence length="502" mass="56831">MRSAVFAAFVFCALTIAPTGSSEILVIFPTTAQSHYRVVRPLIHRLLDRGHKILAITNFPDAVERANLSQIDIAGLKPHSKFKTSNNGIMKSITRVIGNANTYATILSHPTVAKLLQSGRKFDLVLAEFFTSTPIFAPIATVVDAPIVGFCPMITFPWINDVMGMDTTMSYMPNILSDSSDRMSFFQRISNIVKTAIIYIAFNWIYTPIIRQINNHHYGIQTESAIKSMANLSMIMTNNYHSMFLPFPQLPGIVEVGGIHVVDEKPIPQDLNDFINNADRGVILFSLGTVVSEESLSADKLYNILDAFSKVKQRVIMKFDSEKYKIQLPVNVKMVKWFPQRDLLAHPKVLLFISHAGMMSVIETIHCGKPMVAIPIFGDQMFNTNLLVGKQVAVAIEYKHLDSDHLFNAINEALAEKYAINMKKLQQLYNDRPQSPLETAVYWTEYVIRNKNKSKELLKSQKVHLNLYQSNLIDIFAAFLLPLIVVIYFIQWKMKHILYNGQ</sequence>
<dbReference type="InterPro" id="IPR050271">
    <property type="entry name" value="UDP-glycosyltransferase"/>
</dbReference>
<dbReference type="FunFam" id="3.40.50.2000:FF:000050">
    <property type="entry name" value="UDP-glucuronosyltransferase"/>
    <property type="match status" value="1"/>
</dbReference>
<evidence type="ECO:0000256" key="6">
    <source>
        <dbReference type="ARBA" id="ARBA00022824"/>
    </source>
</evidence>
<keyword evidence="8 12" id="KW-0472">Membrane</keyword>
<evidence type="ECO:0000256" key="9">
    <source>
        <dbReference type="ARBA" id="ARBA00023180"/>
    </source>
</evidence>
<feature type="transmembrane region" description="Helical" evidence="12">
    <location>
        <begin position="472"/>
        <end position="490"/>
    </location>
</feature>
<keyword evidence="4 11" id="KW-0808">Transferase</keyword>
<dbReference type="AlphaFoldDB" id="A0A2D1GSK0"/>
<dbReference type="SUPFAM" id="SSF53756">
    <property type="entry name" value="UDP-Glycosyltransferase/glycogen phosphorylase"/>
    <property type="match status" value="1"/>
</dbReference>
<keyword evidence="7 12" id="KW-1133">Transmembrane helix</keyword>
<evidence type="ECO:0000256" key="3">
    <source>
        <dbReference type="ARBA" id="ARBA00022676"/>
    </source>
</evidence>
<evidence type="ECO:0000256" key="5">
    <source>
        <dbReference type="ARBA" id="ARBA00022692"/>
    </source>
</evidence>
<dbReference type="GO" id="GO:0016020">
    <property type="term" value="C:membrane"/>
    <property type="evidence" value="ECO:0007669"/>
    <property type="project" value="UniProtKB-SubCell"/>
</dbReference>
<evidence type="ECO:0000256" key="12">
    <source>
        <dbReference type="RuleBase" id="RU362059"/>
    </source>
</evidence>
<proteinExistence type="evidence at transcript level"/>